<keyword evidence="8" id="KW-1185">Reference proteome</keyword>
<dbReference type="KEGG" id="mcg:GL4_0225"/>
<evidence type="ECO:0000256" key="1">
    <source>
        <dbReference type="ARBA" id="ARBA00001974"/>
    </source>
</evidence>
<dbReference type="Pfam" id="PF01266">
    <property type="entry name" value="DAO"/>
    <property type="match status" value="1"/>
</dbReference>
<dbReference type="PANTHER" id="PTHR43104">
    <property type="entry name" value="L-2-HYDROXYGLUTARATE DEHYDROGENASE, MITOCHONDRIAL"/>
    <property type="match status" value="1"/>
</dbReference>
<dbReference type="STRING" id="1384459.GL4_0225"/>
<organism evidence="7 8">
    <name type="scientific">Methyloceanibacter caenitepidi</name>
    <dbReference type="NCBI Taxonomy" id="1384459"/>
    <lineage>
        <taxon>Bacteria</taxon>
        <taxon>Pseudomonadati</taxon>
        <taxon>Pseudomonadota</taxon>
        <taxon>Alphaproteobacteria</taxon>
        <taxon>Hyphomicrobiales</taxon>
        <taxon>Hyphomicrobiaceae</taxon>
        <taxon>Methyloceanibacter</taxon>
    </lineage>
</organism>
<reference evidence="7 8" key="1">
    <citation type="submission" date="2014-09" db="EMBL/GenBank/DDBJ databases">
        <title>Genome sequencing of Methyloceanibacter caenitepidi Gela4.</title>
        <authorList>
            <person name="Takeuchi M."/>
            <person name="Susumu S."/>
            <person name="Kamagata Y."/>
            <person name="Oshima K."/>
            <person name="Hattori M."/>
            <person name="Iwasaki W."/>
        </authorList>
    </citation>
    <scope>NUCLEOTIDE SEQUENCE [LARGE SCALE GENOMIC DNA]</scope>
    <source>
        <strain evidence="7 8">Gela4</strain>
    </source>
</reference>
<evidence type="ECO:0000256" key="3">
    <source>
        <dbReference type="ARBA" id="ARBA00022827"/>
    </source>
</evidence>
<keyword evidence="4 7" id="KW-0560">Oxidoreductase</keyword>
<dbReference type="SUPFAM" id="SSF51905">
    <property type="entry name" value="FAD/NAD(P)-binding domain"/>
    <property type="match status" value="1"/>
</dbReference>
<keyword evidence="2" id="KW-0285">Flavoprotein</keyword>
<dbReference type="GO" id="GO:0019145">
    <property type="term" value="F:aminobutyraldehyde dehydrogenase (NAD+) activity"/>
    <property type="evidence" value="ECO:0007669"/>
    <property type="project" value="UniProtKB-EC"/>
</dbReference>
<evidence type="ECO:0000313" key="8">
    <source>
        <dbReference type="Proteomes" id="UP000031643"/>
    </source>
</evidence>
<dbReference type="AlphaFoldDB" id="A0A0A8JYK9"/>
<evidence type="ECO:0000259" key="6">
    <source>
        <dbReference type="Pfam" id="PF01266"/>
    </source>
</evidence>
<evidence type="ECO:0000256" key="4">
    <source>
        <dbReference type="ARBA" id="ARBA00023002"/>
    </source>
</evidence>
<protein>
    <submittedName>
        <fullName evidence="7">Aminobutyraldehyde dehydrogenase</fullName>
        <ecNumber evidence="7">1.2.1.19</ecNumber>
    </submittedName>
</protein>
<keyword evidence="3" id="KW-0274">FAD</keyword>
<dbReference type="InterPro" id="IPR036188">
    <property type="entry name" value="FAD/NAD-bd_sf"/>
</dbReference>
<dbReference type="HOGENOM" id="CLU_024775_1_1_5"/>
<evidence type="ECO:0000256" key="5">
    <source>
        <dbReference type="ARBA" id="ARBA00037941"/>
    </source>
</evidence>
<accession>A0A0A8JYK9</accession>
<dbReference type="Gene3D" id="3.50.50.60">
    <property type="entry name" value="FAD/NAD(P)-binding domain"/>
    <property type="match status" value="1"/>
</dbReference>
<dbReference type="RefSeq" id="WP_045363613.1">
    <property type="nucleotide sequence ID" value="NZ_AP014648.1"/>
</dbReference>
<proteinExistence type="inferred from homology"/>
<name>A0A0A8JYK9_9HYPH</name>
<evidence type="ECO:0000313" key="7">
    <source>
        <dbReference type="EMBL" id="BAQ15695.1"/>
    </source>
</evidence>
<comment type="similarity">
    <text evidence="5">Belongs to the L2HGDH family.</text>
</comment>
<dbReference type="PANTHER" id="PTHR43104:SF4">
    <property type="entry name" value="L-2-HYDROXYGLUTARATE DEHYDROGENASE, MITOCHONDRIAL"/>
    <property type="match status" value="1"/>
</dbReference>
<sequence length="375" mass="39545">MDAPLDKVDTTVVGAGVVGLAIARALAQAGREVLVLERGSGIGQETSSRNSEVIHAGLYYPTDSLRAKFCVEGRRALYHYCEERGVPYSRCGKLVVAANDEEVTALEALHRRALANGVEDVELIDRSRLEDLEPSLTGTRALHSGSTGIVDGHALMLAYQGDAESAGALVQCGAPVVGGTLGGGASDGGAIRLRIGGADPTEIETSLLVNAAGLGAWDLSRTLAGLDPSTIPPRHLAKGCYFSLTGRAPFRHLIYPVPPEGGLGTHLTFDLGGQVRFGPDVEWVDEVDYRVDPGRGAAFYAAIRRYWPGLPDGSLEPDYAGIRPRTYGPGEPAADFVIQGPRETGHRGYVALYGIDSPGLTSSLAIGDYVARLVI</sequence>
<dbReference type="EC" id="1.2.1.19" evidence="7"/>
<dbReference type="Proteomes" id="UP000031643">
    <property type="component" value="Chromosome"/>
</dbReference>
<feature type="domain" description="FAD dependent oxidoreductase" evidence="6">
    <location>
        <begin position="9"/>
        <end position="373"/>
    </location>
</feature>
<dbReference type="OrthoDB" id="9801699at2"/>
<evidence type="ECO:0000256" key="2">
    <source>
        <dbReference type="ARBA" id="ARBA00022630"/>
    </source>
</evidence>
<dbReference type="Gene3D" id="3.30.9.10">
    <property type="entry name" value="D-Amino Acid Oxidase, subunit A, domain 2"/>
    <property type="match status" value="1"/>
</dbReference>
<gene>
    <name evidence="7" type="ORF">GL4_0225</name>
</gene>
<dbReference type="InterPro" id="IPR006076">
    <property type="entry name" value="FAD-dep_OxRdtase"/>
</dbReference>
<comment type="cofactor">
    <cofactor evidence="1">
        <name>FAD</name>
        <dbReference type="ChEBI" id="CHEBI:57692"/>
    </cofactor>
</comment>
<dbReference type="GO" id="GO:0047545">
    <property type="term" value="F:(S)-2-hydroxyglutarate dehydrogenase activity"/>
    <property type="evidence" value="ECO:0007669"/>
    <property type="project" value="TreeGrafter"/>
</dbReference>
<dbReference type="EMBL" id="AP014648">
    <property type="protein sequence ID" value="BAQ15695.1"/>
    <property type="molecule type" value="Genomic_DNA"/>
</dbReference>